<evidence type="ECO:0000313" key="3">
    <source>
        <dbReference type="Proteomes" id="UP000054498"/>
    </source>
</evidence>
<gene>
    <name evidence="2" type="ORF">MNEG_10524</name>
</gene>
<feature type="non-terminal residue" evidence="2">
    <location>
        <position position="1"/>
    </location>
</feature>
<dbReference type="Gene3D" id="3.80.10.10">
    <property type="entry name" value="Ribonuclease Inhibitor"/>
    <property type="match status" value="1"/>
</dbReference>
<dbReference type="Proteomes" id="UP000054498">
    <property type="component" value="Unassembled WGS sequence"/>
</dbReference>
<name>A0A0D2M174_9CHLO</name>
<evidence type="ECO:0000256" key="1">
    <source>
        <dbReference type="ARBA" id="ARBA00004430"/>
    </source>
</evidence>
<organism evidence="2 3">
    <name type="scientific">Monoraphidium neglectum</name>
    <dbReference type="NCBI Taxonomy" id="145388"/>
    <lineage>
        <taxon>Eukaryota</taxon>
        <taxon>Viridiplantae</taxon>
        <taxon>Chlorophyta</taxon>
        <taxon>core chlorophytes</taxon>
        <taxon>Chlorophyceae</taxon>
        <taxon>CS clade</taxon>
        <taxon>Sphaeropleales</taxon>
        <taxon>Selenastraceae</taxon>
        <taxon>Monoraphidium</taxon>
    </lineage>
</organism>
<comment type="subcellular location">
    <subcellularLocation>
        <location evidence="1">Cytoplasm</location>
        <location evidence="1">Cytoskeleton</location>
        <location evidence="1">Cilium axoneme</location>
    </subcellularLocation>
</comment>
<reference evidence="2 3" key="1">
    <citation type="journal article" date="2013" name="BMC Genomics">
        <title>Reconstruction of the lipid metabolism for the microalga Monoraphidium neglectum from its genome sequence reveals characteristics suitable for biofuel production.</title>
        <authorList>
            <person name="Bogen C."/>
            <person name="Al-Dilaimi A."/>
            <person name="Albersmeier A."/>
            <person name="Wichmann J."/>
            <person name="Grundmann M."/>
            <person name="Rupp O."/>
            <person name="Lauersen K.J."/>
            <person name="Blifernez-Klassen O."/>
            <person name="Kalinowski J."/>
            <person name="Goesmann A."/>
            <person name="Mussgnug J.H."/>
            <person name="Kruse O."/>
        </authorList>
    </citation>
    <scope>NUCLEOTIDE SEQUENCE [LARGE SCALE GENOMIC DNA]</scope>
    <source>
        <strain evidence="2 3">SAG 48.87</strain>
    </source>
</reference>
<accession>A0A0D2M174</accession>
<dbReference type="EMBL" id="KK102571">
    <property type="protein sequence ID" value="KIY97439.1"/>
    <property type="molecule type" value="Genomic_DNA"/>
</dbReference>
<protein>
    <recommendedName>
        <fullName evidence="4">F-box domain-containing protein</fullName>
    </recommendedName>
</protein>
<dbReference type="SUPFAM" id="SSF52047">
    <property type="entry name" value="RNI-like"/>
    <property type="match status" value="1"/>
</dbReference>
<evidence type="ECO:0008006" key="4">
    <source>
        <dbReference type="Google" id="ProtNLM"/>
    </source>
</evidence>
<sequence>ELTLSHVTRSELCALAALEMPRLTDLTLLYSSGLSQVTIDAAGRNETGMRAMACAPWFGRLRSITIDCDEPPISDDFAGCGAPCLCFLDYRCSYFSDAAAAVLGQLALPSLRGLHLFVRSAMLPPFALTARGMAALLAVEGVTSSLEELCLTQDSNSEADADAVVAAIACAPLAALRSLDLTDGLHTDASIASLARACWARQLSRLYLISVDGRFYQNGAAWRALAAAPLESLQELYLHFAPCMSAGVAAHLMSAPWLGGLERLYLIGLSRGAFEVLQASPAFASLQAIKKVTVSQVEREQAAVAHAVGAAD</sequence>
<keyword evidence="3" id="KW-1185">Reference proteome</keyword>
<dbReference type="GeneID" id="25727695"/>
<dbReference type="GO" id="GO:0005930">
    <property type="term" value="C:axoneme"/>
    <property type="evidence" value="ECO:0007669"/>
    <property type="project" value="UniProtKB-SubCell"/>
</dbReference>
<proteinExistence type="predicted"/>
<dbReference type="KEGG" id="mng:MNEG_10524"/>
<dbReference type="AlphaFoldDB" id="A0A0D2M174"/>
<dbReference type="RefSeq" id="XP_013896459.1">
    <property type="nucleotide sequence ID" value="XM_014041005.1"/>
</dbReference>
<evidence type="ECO:0000313" key="2">
    <source>
        <dbReference type="EMBL" id="KIY97439.1"/>
    </source>
</evidence>
<dbReference type="InterPro" id="IPR032675">
    <property type="entry name" value="LRR_dom_sf"/>
</dbReference>